<dbReference type="PANTHER" id="PTHR43767:SF1">
    <property type="entry name" value="NONRIBOSOMAL PEPTIDE SYNTHASE PES1 (EUROFUNG)-RELATED"/>
    <property type="match status" value="1"/>
</dbReference>
<organism evidence="3 4">
    <name type="scientific">Nocardia lasii</name>
    <dbReference type="NCBI Taxonomy" id="1616107"/>
    <lineage>
        <taxon>Bacteria</taxon>
        <taxon>Bacillati</taxon>
        <taxon>Actinomycetota</taxon>
        <taxon>Actinomycetes</taxon>
        <taxon>Mycobacteriales</taxon>
        <taxon>Nocardiaceae</taxon>
        <taxon>Nocardia</taxon>
    </lineage>
</organism>
<evidence type="ECO:0000259" key="1">
    <source>
        <dbReference type="Pfam" id="PF00501"/>
    </source>
</evidence>
<feature type="domain" description="AMP-dependent synthetase/ligase" evidence="1">
    <location>
        <begin position="13"/>
        <end position="346"/>
    </location>
</feature>
<dbReference type="Pfam" id="PF00501">
    <property type="entry name" value="AMP-binding"/>
    <property type="match status" value="1"/>
</dbReference>
<dbReference type="EMBL" id="JBHSQN010000002">
    <property type="protein sequence ID" value="MFC6010842.1"/>
    <property type="molecule type" value="Genomic_DNA"/>
</dbReference>
<dbReference type="PROSITE" id="PS00455">
    <property type="entry name" value="AMP_BINDING"/>
    <property type="match status" value="1"/>
</dbReference>
<comment type="caution">
    <text evidence="3">The sequence shown here is derived from an EMBL/GenBank/DDBJ whole genome shotgun (WGS) entry which is preliminary data.</text>
</comment>
<protein>
    <submittedName>
        <fullName evidence="3">Class I adenylate-forming enzyme family protein</fullName>
    </submittedName>
</protein>
<feature type="domain" description="AMP-binding enzyme C-terminal" evidence="2">
    <location>
        <begin position="396"/>
        <end position="471"/>
    </location>
</feature>
<evidence type="ECO:0000313" key="3">
    <source>
        <dbReference type="EMBL" id="MFC6010842.1"/>
    </source>
</evidence>
<dbReference type="InterPro" id="IPR045851">
    <property type="entry name" value="AMP-bd_C_sf"/>
</dbReference>
<dbReference type="InterPro" id="IPR020845">
    <property type="entry name" value="AMP-binding_CS"/>
</dbReference>
<gene>
    <name evidence="3" type="ORF">ACFP3H_07240</name>
</gene>
<name>A0ABW1JPG3_9NOCA</name>
<proteinExistence type="predicted"/>
<accession>A0ABW1JPG3</accession>
<dbReference type="Pfam" id="PF13193">
    <property type="entry name" value="AMP-binding_C"/>
    <property type="match status" value="1"/>
</dbReference>
<dbReference type="Gene3D" id="3.30.300.30">
    <property type="match status" value="1"/>
</dbReference>
<evidence type="ECO:0000259" key="2">
    <source>
        <dbReference type="Pfam" id="PF13193"/>
    </source>
</evidence>
<dbReference type="InterPro" id="IPR025110">
    <property type="entry name" value="AMP-bd_C"/>
</dbReference>
<sequence>MTQFDYLPWARPEVFSTRPCVRDDVEELTYAQFAERVEAVAEQYAELGIGPGDVVAIMLPNRIELLLALMAAWRVGAAATPVNPAFTANEADYQITDAGARLLITVGGGHSHDDLTVLDVEHLRRTARGSLPPATTDGADLALLVYTSGSTGRPKGVMLDHRNVEAMTASMLAAKPVGDDTHCLLFLPLFHANALFVSFLTTVRGGGQLSVMRKFTVPTFIDWVQRLRPTFFSGVPAIYAMLVAHAGDADFSSVRYGVCGAAPASAELLTAAEHKLGFPLVEGYGLTEGSCASCTNPVDGVRKLGTVGPAMPGQRVEVMDEHGTILAPGERGEVVIKGANVMVGYLNRPEATAATLRDGWLRTGDVGVIDEDGYLRIVDRIKDMIIRGGENIYPKEIEAVLHTHPGVLEAAVVGAPHDVLGEVPVAFVAAYPDADLVVDDMLATCYANLAKFKVPVSIRVLDEIPRNPVGKVDKPTLRSREDLRDLSNRG</sequence>
<dbReference type="InterPro" id="IPR042099">
    <property type="entry name" value="ANL_N_sf"/>
</dbReference>
<dbReference type="SUPFAM" id="SSF56801">
    <property type="entry name" value="Acetyl-CoA synthetase-like"/>
    <property type="match status" value="1"/>
</dbReference>
<reference evidence="4" key="1">
    <citation type="journal article" date="2019" name="Int. J. Syst. Evol. Microbiol.">
        <title>The Global Catalogue of Microorganisms (GCM) 10K type strain sequencing project: providing services to taxonomists for standard genome sequencing and annotation.</title>
        <authorList>
            <consortium name="The Broad Institute Genomics Platform"/>
            <consortium name="The Broad Institute Genome Sequencing Center for Infectious Disease"/>
            <person name="Wu L."/>
            <person name="Ma J."/>
        </authorList>
    </citation>
    <scope>NUCLEOTIDE SEQUENCE [LARGE SCALE GENOMIC DNA]</scope>
    <source>
        <strain evidence="4">CCUG 36956</strain>
    </source>
</reference>
<dbReference type="Proteomes" id="UP001596223">
    <property type="component" value="Unassembled WGS sequence"/>
</dbReference>
<dbReference type="InterPro" id="IPR050237">
    <property type="entry name" value="ATP-dep_AMP-bd_enzyme"/>
</dbReference>
<dbReference type="RefSeq" id="WP_378601315.1">
    <property type="nucleotide sequence ID" value="NZ_JBHSQN010000002.1"/>
</dbReference>
<evidence type="ECO:0000313" key="4">
    <source>
        <dbReference type="Proteomes" id="UP001596223"/>
    </source>
</evidence>
<dbReference type="InterPro" id="IPR000873">
    <property type="entry name" value="AMP-dep_synth/lig_dom"/>
</dbReference>
<dbReference type="PANTHER" id="PTHR43767">
    <property type="entry name" value="LONG-CHAIN-FATTY-ACID--COA LIGASE"/>
    <property type="match status" value="1"/>
</dbReference>
<dbReference type="Gene3D" id="3.40.50.12780">
    <property type="entry name" value="N-terminal domain of ligase-like"/>
    <property type="match status" value="1"/>
</dbReference>
<keyword evidence="4" id="KW-1185">Reference proteome</keyword>